<evidence type="ECO:0000259" key="1">
    <source>
        <dbReference type="PROSITE" id="PS52045"/>
    </source>
</evidence>
<organism evidence="2 3">
    <name type="scientific">Polyangium fumosum</name>
    <dbReference type="NCBI Taxonomy" id="889272"/>
    <lineage>
        <taxon>Bacteria</taxon>
        <taxon>Pseudomonadati</taxon>
        <taxon>Myxococcota</taxon>
        <taxon>Polyangia</taxon>
        <taxon>Polyangiales</taxon>
        <taxon>Polyangiaceae</taxon>
        <taxon>Polyangium</taxon>
    </lineage>
</organism>
<dbReference type="PROSITE" id="PS51257">
    <property type="entry name" value="PROKAR_LIPOPROTEIN"/>
    <property type="match status" value="1"/>
</dbReference>
<dbReference type="PROSITE" id="PS52045">
    <property type="entry name" value="NEPROSIN_PEP_CD"/>
    <property type="match status" value="1"/>
</dbReference>
<dbReference type="EMBL" id="SSMQ01000009">
    <property type="protein sequence ID" value="TKD09734.1"/>
    <property type="molecule type" value="Genomic_DNA"/>
</dbReference>
<evidence type="ECO:0000313" key="3">
    <source>
        <dbReference type="Proteomes" id="UP000309215"/>
    </source>
</evidence>
<name>A0A4U1JEW5_9BACT</name>
<sequence length="423" mass="45978">MWMSLRTTALTGPVLLLVGCTTLGDDVLALPEPSIRRVDPPVLDAEQQKRQDEVNRFLAQRYHDEGWVILDTTQTYLGDIIDWLDPKSVPGSEVTPPPPPEFELPPGVELQQTELDVYPELRGPSWSVPMFRPTFAPYVFGDVPASSVEDFLAKSAHGQPEGQDRLYGGIAVPAQNIGAHSFINSYDGKVEATTMSLLELAVSCDGLDPDTTLEQVGVTASRDRANFDRDDGKPAVTRIQVEFYTAGFKNIGNDKGGWDGMSTGFKPVGGAPYGPGVALMPMSTVGGATYDSRFEIRNIAGGWWISHNYNWLGYYPPEFFDVMTSEACEAYWYGEVFDRTPTSWTATDMGSGHFAAEGFGRAAYFRLPVYLDTAGVAQWPDGAGTPSAVDPACYTSTELFNLGPGFERVMYVGGPGGDSPGCN</sequence>
<keyword evidence="3" id="KW-1185">Reference proteome</keyword>
<dbReference type="PANTHER" id="PTHR31589:SF246">
    <property type="entry name" value="CARBOXYL-TERMINAL PEPTIDASE"/>
    <property type="match status" value="1"/>
</dbReference>
<comment type="caution">
    <text evidence="2">The sequence shown here is derived from an EMBL/GenBank/DDBJ whole genome shotgun (WGS) entry which is preliminary data.</text>
</comment>
<evidence type="ECO:0000313" key="2">
    <source>
        <dbReference type="EMBL" id="TKD09734.1"/>
    </source>
</evidence>
<proteinExistence type="predicted"/>
<dbReference type="Proteomes" id="UP000309215">
    <property type="component" value="Unassembled WGS sequence"/>
</dbReference>
<gene>
    <name evidence="2" type="ORF">E8A74_11225</name>
</gene>
<protein>
    <submittedName>
        <fullName evidence="2">DUF239 domain-containing protein</fullName>
    </submittedName>
</protein>
<feature type="domain" description="Neprosin PEP catalytic" evidence="1">
    <location>
        <begin position="153"/>
        <end position="423"/>
    </location>
</feature>
<dbReference type="Pfam" id="PF03080">
    <property type="entry name" value="Neprosin"/>
    <property type="match status" value="1"/>
</dbReference>
<dbReference type="InterPro" id="IPR053168">
    <property type="entry name" value="Glutamic_endopeptidase"/>
</dbReference>
<reference evidence="2 3" key="1">
    <citation type="submission" date="2019-04" db="EMBL/GenBank/DDBJ databases">
        <authorList>
            <person name="Li Y."/>
            <person name="Wang J."/>
        </authorList>
    </citation>
    <scope>NUCLEOTIDE SEQUENCE [LARGE SCALE GENOMIC DNA]</scope>
    <source>
        <strain evidence="2 3">DSM 14668</strain>
    </source>
</reference>
<dbReference type="AlphaFoldDB" id="A0A4U1JEW5"/>
<dbReference type="InterPro" id="IPR004314">
    <property type="entry name" value="Neprosin"/>
</dbReference>
<dbReference type="OrthoDB" id="5934790at2"/>
<dbReference type="PANTHER" id="PTHR31589">
    <property type="entry name" value="PROTEIN, PUTATIVE (DUF239)-RELATED-RELATED"/>
    <property type="match status" value="1"/>
</dbReference>
<accession>A0A4U1JEW5</accession>